<gene>
    <name evidence="3" type="ORF">GIY30_20520</name>
</gene>
<dbReference type="PANTHER" id="PTHR43244:SF1">
    <property type="entry name" value="5,10-METHYLENETETRAHYDROMETHANOPTERIN REDUCTASE"/>
    <property type="match status" value="1"/>
</dbReference>
<protein>
    <submittedName>
        <fullName evidence="3">TIGR03857 family LLM class F420-dependent oxidoreductase</fullName>
    </submittedName>
</protein>
<organism evidence="3 4">
    <name type="scientific">Gordonia mangrovi</name>
    <dbReference type="NCBI Taxonomy" id="2665643"/>
    <lineage>
        <taxon>Bacteria</taxon>
        <taxon>Bacillati</taxon>
        <taxon>Actinomycetota</taxon>
        <taxon>Actinomycetes</taxon>
        <taxon>Mycobacteriales</taxon>
        <taxon>Gordoniaceae</taxon>
        <taxon>Gordonia</taxon>
    </lineage>
</organism>
<dbReference type="InterPro" id="IPR011251">
    <property type="entry name" value="Luciferase-like_dom"/>
</dbReference>
<evidence type="ECO:0000259" key="2">
    <source>
        <dbReference type="Pfam" id="PF00296"/>
    </source>
</evidence>
<dbReference type="Proteomes" id="UP000475545">
    <property type="component" value="Unassembled WGS sequence"/>
</dbReference>
<accession>A0A6L7GUV1</accession>
<dbReference type="CDD" id="cd01097">
    <property type="entry name" value="Tetrahydromethanopterin_reductase"/>
    <property type="match status" value="1"/>
</dbReference>
<sequence>MPTDLRWDVPEARVLDELGYYLLAGAGGTGPAALVDETRQGEALGLGTAFISERWNLKEAASLTGAACAVSDRMHIATAATNHNTRHPLITASWATTMHRLSGGRFTLGLGRGIAAMYQAFGVPPVTTAQMEDFAQVMRRLWRGEMIFGHDGPIGSYDLLYLDSDFDEDIRLALVAFGPQTLALGGRAFDDVILHTFFTPDTVRRSVQTVKRAAEQAGRDPDTVRVWSCLATVGDHLPDEVRLTKTVARLATYLQGYGDLLVRTNDWDPMVLQRFREDSVVTSIPGGIDHKATTDQIEHIAGLIPDEWLEPSATGSSQQCATRIREEFGHGADAVIMHGATPDELAPVVAAYRAGDSRAAAGTSRPGPTVSVRPE</sequence>
<dbReference type="Gene3D" id="3.20.20.30">
    <property type="entry name" value="Luciferase-like domain"/>
    <property type="match status" value="1"/>
</dbReference>
<dbReference type="Pfam" id="PF00296">
    <property type="entry name" value="Bac_luciferase"/>
    <property type="match status" value="1"/>
</dbReference>
<dbReference type="GO" id="GO:0016705">
    <property type="term" value="F:oxidoreductase activity, acting on paired donors, with incorporation or reduction of molecular oxygen"/>
    <property type="evidence" value="ECO:0007669"/>
    <property type="project" value="InterPro"/>
</dbReference>
<reference evidence="3 4" key="1">
    <citation type="submission" date="2019-11" db="EMBL/GenBank/DDBJ databases">
        <title>Gordonia sp. nov., a novel actinobacterium isolated from mangrove soil in Hainan.</title>
        <authorList>
            <person name="Huang X."/>
            <person name="Xie Y."/>
            <person name="Chu X."/>
            <person name="Xiao K."/>
        </authorList>
    </citation>
    <scope>NUCLEOTIDE SEQUENCE [LARGE SCALE GENOMIC DNA]</scope>
    <source>
        <strain evidence="3 4">HNM0687</strain>
    </source>
</reference>
<evidence type="ECO:0000313" key="3">
    <source>
        <dbReference type="EMBL" id="MXP23726.1"/>
    </source>
</evidence>
<keyword evidence="1" id="KW-0560">Oxidoreductase</keyword>
<dbReference type="NCBIfam" id="TIGR03857">
    <property type="entry name" value="F420_MSMEG_2249"/>
    <property type="match status" value="1"/>
</dbReference>
<dbReference type="InterPro" id="IPR022378">
    <property type="entry name" value="F420_OxRdatse_MSMEG2249_pred"/>
</dbReference>
<keyword evidence="4" id="KW-1185">Reference proteome</keyword>
<evidence type="ECO:0000256" key="1">
    <source>
        <dbReference type="ARBA" id="ARBA00023002"/>
    </source>
</evidence>
<name>A0A6L7GUV1_9ACTN</name>
<dbReference type="AlphaFoldDB" id="A0A6L7GUV1"/>
<comment type="caution">
    <text evidence="3">The sequence shown here is derived from an EMBL/GenBank/DDBJ whole genome shotgun (WGS) entry which is preliminary data.</text>
</comment>
<dbReference type="EMBL" id="WMBR01000006">
    <property type="protein sequence ID" value="MXP23726.1"/>
    <property type="molecule type" value="Genomic_DNA"/>
</dbReference>
<dbReference type="InterPro" id="IPR050564">
    <property type="entry name" value="F420-G6PD/mer"/>
</dbReference>
<evidence type="ECO:0000313" key="4">
    <source>
        <dbReference type="Proteomes" id="UP000475545"/>
    </source>
</evidence>
<proteinExistence type="predicted"/>
<dbReference type="SUPFAM" id="SSF51679">
    <property type="entry name" value="Bacterial luciferase-like"/>
    <property type="match status" value="1"/>
</dbReference>
<dbReference type="PANTHER" id="PTHR43244">
    <property type="match status" value="1"/>
</dbReference>
<dbReference type="InterPro" id="IPR036661">
    <property type="entry name" value="Luciferase-like_sf"/>
</dbReference>
<feature type="domain" description="Luciferase-like" evidence="2">
    <location>
        <begin position="29"/>
        <end position="332"/>
    </location>
</feature>